<dbReference type="InterPro" id="IPR009091">
    <property type="entry name" value="RCC1/BLIP-II"/>
</dbReference>
<dbReference type="PROSITE" id="PS50012">
    <property type="entry name" value="RCC1_3"/>
    <property type="match status" value="5"/>
</dbReference>
<dbReference type="InterPro" id="IPR000408">
    <property type="entry name" value="Reg_chr_condens"/>
</dbReference>
<keyword evidence="2" id="KW-1185">Reference proteome</keyword>
<dbReference type="Proteomes" id="UP001307168">
    <property type="component" value="Unassembled WGS sequence"/>
</dbReference>
<gene>
    <name evidence="1" type="ORF">P4706_27750</name>
</gene>
<proteinExistence type="predicted"/>
<dbReference type="Pfam" id="PF00415">
    <property type="entry name" value="RCC1"/>
    <property type="match status" value="2"/>
</dbReference>
<accession>A0AAW9NQV7</accession>
<dbReference type="PRINTS" id="PR00633">
    <property type="entry name" value="RCCNDNSATION"/>
</dbReference>
<evidence type="ECO:0008006" key="3">
    <source>
        <dbReference type="Google" id="ProtNLM"/>
    </source>
</evidence>
<reference evidence="1 2" key="1">
    <citation type="submission" date="2023-03" db="EMBL/GenBank/DDBJ databases">
        <title>Bacillus Genome Sequencing.</title>
        <authorList>
            <person name="Dunlap C."/>
        </authorList>
    </citation>
    <scope>NUCLEOTIDE SEQUENCE [LARGE SCALE GENOMIC DNA]</scope>
    <source>
        <strain evidence="1 2">B-41290</strain>
    </source>
</reference>
<dbReference type="RefSeq" id="WP_367408328.1">
    <property type="nucleotide sequence ID" value="NZ_JARNBH010000042.1"/>
</dbReference>
<sequence>MSNHQMIINKSKDLYTSGRNNFGQLGNGDVIDVSTPKKVLSKVLFAASNHDTSYAITKESIGNVLWAWGKNTNYEYGEPGNTVNSLTPKRVSTFNDWVKVVAGFSGNAMALRANGDLYFTGAQLNSYSLIGGAVTNPIAGWTLIHSNVQDMSLGYYHSAIVTKAGELKTSGYGSYGQLGYGNTSNYNTWRLIFSSGVKSVACGHYTTSVIKEDGTLWSTGQAGYTGLTYTGQNHTSFNQVGTDNDWKRITTYAQTTIAMKTNGHVYGWGNTASYQLGFDPGIVTYLPRFIGGPYTDFSVGTSWITVTDKEGNVYFSGNSIFGAQGDGVERTNTALYRDFPFDDFVIMKSGTYFTLGLKSDGTLWGWGTNTAGELGVDTNLRTNIPLPTQIGTDSDWVDFSCGANHVLAKKADNSVWSWGNNSYGQRANGGTSSVNQHIPNRVGGLHPTSPVKKMLATDGACFVLHENGEVYAWGYNGYSTVTLNTNSSTNRYTPIKWPAAGVVDLAATNSNVIYVTNNGTTNYIYAMGYNGYYQIGNGVNNNPSSPIQITSGTTALDGVKVAVNNNTLYYLRPDGNLYAAGQNNYYQSGYTGNTSNLTSWRNTLTGVSDFVESKSYSMVVKRVNGDYLAFGQNTLNMFDTTNAQTSVGMVPTVIANSNSLDIVSIGAAHIIAKVPGSNQYKFKGYNSQNQFGIDEVNPTITTYRKTPYRGGLSFNTPTEYNQFFLNLYLIQDGPQLKTYDRVTDSLITIGPTGSQTVDTFMQYGLDDERIIDQHLINMIENDVFQIVRLIDQAPKPGENQLNNKTISITGFWPVNFDYKVDLISPNTSLISDWKTANVDISEVAIVPGGTVNTLQTYKVQVTVKQEDGFILTDVGTVILQNTKPTVTPILNGLTLRLIIEDPEQDDIQYQIKLNDELIFPDPVTGKQYTDLVPSPAVYERIFRSYEIDVGETNTFTVSVKDQFGTEYTTTVDMQGIYSGLMFHDATGDYYSTDVGTILKDLDMGILIASQTSTPVPVWIKNTHGFQVTNLKLWKDATNLPEGVDVELCKVDTPFEPVSKIEYDPTTKLSTGDSIKFYLRLTTTKDAVGTGSFDILVQGDPA</sequence>
<evidence type="ECO:0000313" key="2">
    <source>
        <dbReference type="Proteomes" id="UP001307168"/>
    </source>
</evidence>
<dbReference type="InterPro" id="IPR051553">
    <property type="entry name" value="Ran_GTPase-activating"/>
</dbReference>
<name>A0AAW9NQV7_9BACI</name>
<comment type="caution">
    <text evidence="1">The sequence shown here is derived from an EMBL/GenBank/DDBJ whole genome shotgun (WGS) entry which is preliminary data.</text>
</comment>
<dbReference type="PANTHER" id="PTHR45982">
    <property type="entry name" value="REGULATOR OF CHROMOSOME CONDENSATION"/>
    <property type="match status" value="1"/>
</dbReference>
<dbReference type="Gene3D" id="2.130.10.30">
    <property type="entry name" value="Regulator of chromosome condensation 1/beta-lactamase-inhibitor protein II"/>
    <property type="match status" value="4"/>
</dbReference>
<dbReference type="SUPFAM" id="SSF50985">
    <property type="entry name" value="RCC1/BLIP-II"/>
    <property type="match status" value="2"/>
</dbReference>
<dbReference type="AlphaFoldDB" id="A0AAW9NQV7"/>
<protein>
    <recommendedName>
        <fullName evidence="3">Alpha-tubulin suppressor</fullName>
    </recommendedName>
</protein>
<evidence type="ECO:0000313" key="1">
    <source>
        <dbReference type="EMBL" id="MEC0276787.1"/>
    </source>
</evidence>
<dbReference type="EMBL" id="JARNBH010000042">
    <property type="protein sequence ID" value="MEC0276787.1"/>
    <property type="molecule type" value="Genomic_DNA"/>
</dbReference>
<dbReference type="PANTHER" id="PTHR45982:SF1">
    <property type="entry name" value="REGULATOR OF CHROMOSOME CONDENSATION"/>
    <property type="match status" value="1"/>
</dbReference>
<organism evidence="1 2">
    <name type="scientific">Peribacillus castrilensis</name>
    <dbReference type="NCBI Taxonomy" id="2897690"/>
    <lineage>
        <taxon>Bacteria</taxon>
        <taxon>Bacillati</taxon>
        <taxon>Bacillota</taxon>
        <taxon>Bacilli</taxon>
        <taxon>Bacillales</taxon>
        <taxon>Bacillaceae</taxon>
        <taxon>Peribacillus</taxon>
    </lineage>
</organism>